<feature type="domain" description="Protein kinase" evidence="8">
    <location>
        <begin position="91"/>
        <end position="387"/>
    </location>
</feature>
<dbReference type="GO" id="GO:0004674">
    <property type="term" value="F:protein serine/threonine kinase activity"/>
    <property type="evidence" value="ECO:0007669"/>
    <property type="project" value="TreeGrafter"/>
</dbReference>
<dbReference type="PROSITE" id="PS51755">
    <property type="entry name" value="OMPR_PHOB"/>
    <property type="match status" value="1"/>
</dbReference>
<dbReference type="Pfam" id="PF00486">
    <property type="entry name" value="Trans_reg_C"/>
    <property type="match status" value="1"/>
</dbReference>
<evidence type="ECO:0000313" key="11">
    <source>
        <dbReference type="Proteomes" id="UP000664815"/>
    </source>
</evidence>
<dbReference type="CDD" id="cd00383">
    <property type="entry name" value="trans_reg_C"/>
    <property type="match status" value="1"/>
</dbReference>
<dbReference type="EMBL" id="JAFKMG010000283">
    <property type="protein sequence ID" value="MBN8798257.1"/>
    <property type="molecule type" value="Genomic_DNA"/>
</dbReference>
<dbReference type="Proteomes" id="UP000664815">
    <property type="component" value="Unassembled WGS sequence"/>
</dbReference>
<feature type="non-terminal residue" evidence="10">
    <location>
        <position position="780"/>
    </location>
</feature>
<dbReference type="InterPro" id="IPR011990">
    <property type="entry name" value="TPR-like_helical_dom_sf"/>
</dbReference>
<keyword evidence="4" id="KW-0067">ATP-binding</keyword>
<evidence type="ECO:0000256" key="4">
    <source>
        <dbReference type="ARBA" id="ARBA00022840"/>
    </source>
</evidence>
<evidence type="ECO:0000313" key="10">
    <source>
        <dbReference type="EMBL" id="MBN8798257.1"/>
    </source>
</evidence>
<name>A0A9D8KW13_9GAMM</name>
<evidence type="ECO:0000256" key="5">
    <source>
        <dbReference type="ARBA" id="ARBA00023125"/>
    </source>
</evidence>
<dbReference type="GO" id="GO:0005524">
    <property type="term" value="F:ATP binding"/>
    <property type="evidence" value="ECO:0007669"/>
    <property type="project" value="UniProtKB-KW"/>
</dbReference>
<organism evidence="10 11">
    <name type="scientific">Stenotrophomonas nitritireducens</name>
    <dbReference type="NCBI Taxonomy" id="83617"/>
    <lineage>
        <taxon>Bacteria</taxon>
        <taxon>Pseudomonadati</taxon>
        <taxon>Pseudomonadota</taxon>
        <taxon>Gammaproteobacteria</taxon>
        <taxon>Lysobacterales</taxon>
        <taxon>Lysobacteraceae</taxon>
        <taxon>Stenotrophomonas</taxon>
    </lineage>
</organism>
<comment type="caution">
    <text evidence="10">The sequence shown here is derived from an EMBL/GenBank/DDBJ whole genome shotgun (WGS) entry which is preliminary data.</text>
</comment>
<proteinExistence type="predicted"/>
<keyword evidence="5 6" id="KW-0238">DNA-binding</keyword>
<dbReference type="InterPro" id="IPR036388">
    <property type="entry name" value="WH-like_DNA-bd_sf"/>
</dbReference>
<protein>
    <submittedName>
        <fullName evidence="10">Winged helix-turn-helix domain-containing protein</fullName>
    </submittedName>
</protein>
<evidence type="ECO:0000256" key="1">
    <source>
        <dbReference type="ARBA" id="ARBA00022679"/>
    </source>
</evidence>
<dbReference type="InterPro" id="IPR000719">
    <property type="entry name" value="Prot_kinase_dom"/>
</dbReference>
<dbReference type="Pfam" id="PF13374">
    <property type="entry name" value="TPR_10"/>
    <property type="match status" value="2"/>
</dbReference>
<evidence type="ECO:0000256" key="3">
    <source>
        <dbReference type="ARBA" id="ARBA00022777"/>
    </source>
</evidence>
<accession>A0A9D8KW13</accession>
<feature type="DNA-binding region" description="OmpR/PhoB-type" evidence="6">
    <location>
        <begin position="1"/>
        <end position="63"/>
    </location>
</feature>
<dbReference type="Pfam" id="PF00069">
    <property type="entry name" value="Pkinase"/>
    <property type="match status" value="1"/>
</dbReference>
<sequence>LQYLLRHAGEAVTKEELLSAVWDGRVVVEAVLTNAVGKLRRALGDETGAMIATLPRVGYRLEGRVNHQVAEYIPLGSRLSAGDSVPRRSNWRLEEALARGGDGEVWLARHAKTGQARVFKFSLDGQRLTSLKREVTVARLLEQALGERREFVKLIDWDFEQAPYFIEFEHGGSGLDRWQDDAGHGIDAVPLAMRLALFCEAADAVAEAHGVGVLHKDLKPANLLLAGEPDALHLRVADFGSSRVFELGVLEGLGITRLGLTQTQTLSSDSGTPLYLAPEVVAGQAPSVRSDVYALGVTLYQMVVGDFRRPLAPGWEADIEDPLLREDIADAANGDATKRLDSAALLAARIRDLSGRRERKALEEAVRERIAQGEAKLARVRARRPWMIAALVVLAAGLVLTGTLLDRSRTAEQQAAEQRDKAEKQAARAEAVVKFLSNDLIGSVAPGGSGFEKAPTIRDLLEQASVNMGEKFKDDPATRGGVHAALGVSWRTLGDRAKGEAHLRQAVQSYERAFGEKDETTMRAYYELVGMLAYAQKFDEATALLEKTDALAGAKLGEDSPMALRAAYLRGVLLTQQQKVAEAEPALQRADELQRKVLPDDLQIASGIRVNLSDVYLRREKLQETETLLKETLGDPRFDAGTVGEVYVSALRLNLARALRNQGKYAEALPLAQAAQQASVRVMGEKSWQALVQLSTVASIHDGVGDCPSALAAMRRVYAGMVESFGETKAGTLVEAGNLAGKEYACGDRAAGMQLLRKVIHTLRAEHGTENVHAQVHSFE</sequence>
<gene>
    <name evidence="10" type="ORF">J0H45_02700</name>
</gene>
<feature type="non-terminal residue" evidence="10">
    <location>
        <position position="1"/>
    </location>
</feature>
<keyword evidence="7" id="KW-0175">Coiled coil</keyword>
<dbReference type="AlphaFoldDB" id="A0A9D8KW13"/>
<keyword evidence="2" id="KW-0547">Nucleotide-binding</keyword>
<evidence type="ECO:0000256" key="2">
    <source>
        <dbReference type="ARBA" id="ARBA00022741"/>
    </source>
</evidence>
<dbReference type="InterPro" id="IPR008271">
    <property type="entry name" value="Ser/Thr_kinase_AS"/>
</dbReference>
<evidence type="ECO:0000259" key="9">
    <source>
        <dbReference type="PROSITE" id="PS51755"/>
    </source>
</evidence>
<dbReference type="GO" id="GO:0006355">
    <property type="term" value="P:regulation of DNA-templated transcription"/>
    <property type="evidence" value="ECO:0007669"/>
    <property type="project" value="InterPro"/>
</dbReference>
<dbReference type="GO" id="GO:0000160">
    <property type="term" value="P:phosphorelay signal transduction system"/>
    <property type="evidence" value="ECO:0007669"/>
    <property type="project" value="InterPro"/>
</dbReference>
<dbReference type="InterPro" id="IPR016032">
    <property type="entry name" value="Sig_transdc_resp-reg_C-effctor"/>
</dbReference>
<dbReference type="InterPro" id="IPR001867">
    <property type="entry name" value="OmpR/PhoB-type_DNA-bd"/>
</dbReference>
<feature type="coiled-coil region" evidence="7">
    <location>
        <begin position="405"/>
        <end position="439"/>
    </location>
</feature>
<keyword evidence="1" id="KW-0808">Transferase</keyword>
<dbReference type="PANTHER" id="PTHR43289">
    <property type="entry name" value="MITOGEN-ACTIVATED PROTEIN KINASE KINASE KINASE 20-RELATED"/>
    <property type="match status" value="1"/>
</dbReference>
<dbReference type="PROSITE" id="PS50011">
    <property type="entry name" value="PROTEIN_KINASE_DOM"/>
    <property type="match status" value="1"/>
</dbReference>
<dbReference type="Gene3D" id="1.25.40.10">
    <property type="entry name" value="Tetratricopeptide repeat domain"/>
    <property type="match status" value="2"/>
</dbReference>
<feature type="domain" description="OmpR/PhoB-type" evidence="9">
    <location>
        <begin position="1"/>
        <end position="63"/>
    </location>
</feature>
<keyword evidence="3" id="KW-0418">Kinase</keyword>
<dbReference type="PROSITE" id="PS00108">
    <property type="entry name" value="PROTEIN_KINASE_ST"/>
    <property type="match status" value="1"/>
</dbReference>
<dbReference type="Gene3D" id="1.10.10.10">
    <property type="entry name" value="Winged helix-like DNA-binding domain superfamily/Winged helix DNA-binding domain"/>
    <property type="match status" value="1"/>
</dbReference>
<evidence type="ECO:0000256" key="7">
    <source>
        <dbReference type="SAM" id="Coils"/>
    </source>
</evidence>
<dbReference type="GO" id="GO:0003677">
    <property type="term" value="F:DNA binding"/>
    <property type="evidence" value="ECO:0007669"/>
    <property type="project" value="UniProtKB-UniRule"/>
</dbReference>
<dbReference type="PANTHER" id="PTHR43289:SF33">
    <property type="entry name" value="SERINE_THREONINE KINASE 31"/>
    <property type="match status" value="1"/>
</dbReference>
<dbReference type="InterPro" id="IPR011009">
    <property type="entry name" value="Kinase-like_dom_sf"/>
</dbReference>
<evidence type="ECO:0000256" key="6">
    <source>
        <dbReference type="PROSITE-ProRule" id="PRU01091"/>
    </source>
</evidence>
<evidence type="ECO:0000259" key="8">
    <source>
        <dbReference type="PROSITE" id="PS50011"/>
    </source>
</evidence>
<dbReference type="Gene3D" id="1.10.510.10">
    <property type="entry name" value="Transferase(Phosphotransferase) domain 1"/>
    <property type="match status" value="1"/>
</dbReference>
<dbReference type="SUPFAM" id="SSF56112">
    <property type="entry name" value="Protein kinase-like (PK-like)"/>
    <property type="match status" value="1"/>
</dbReference>
<dbReference type="SMART" id="SM00220">
    <property type="entry name" value="S_TKc"/>
    <property type="match status" value="1"/>
</dbReference>
<dbReference type="SMART" id="SM00862">
    <property type="entry name" value="Trans_reg_C"/>
    <property type="match status" value="1"/>
</dbReference>
<dbReference type="SUPFAM" id="SSF48452">
    <property type="entry name" value="TPR-like"/>
    <property type="match status" value="1"/>
</dbReference>
<reference evidence="10" key="1">
    <citation type="submission" date="2021-02" db="EMBL/GenBank/DDBJ databases">
        <title>Thiocyanate and organic carbon inputs drive convergent selection for specific autotrophic Afipia and Thiobacillus strains within complex microbiomes.</title>
        <authorList>
            <person name="Huddy R.J."/>
            <person name="Sachdeva R."/>
            <person name="Kadzinga F."/>
            <person name="Kantor R.S."/>
            <person name="Harrison S.T.L."/>
            <person name="Banfield J.F."/>
        </authorList>
    </citation>
    <scope>NUCLEOTIDE SEQUENCE</scope>
    <source>
        <strain evidence="10">SCN18_10_11_15_R1_P_69_7</strain>
    </source>
</reference>
<dbReference type="SUPFAM" id="SSF46894">
    <property type="entry name" value="C-terminal effector domain of the bipartite response regulators"/>
    <property type="match status" value="1"/>
</dbReference>